<proteinExistence type="predicted"/>
<gene>
    <name evidence="1" type="ORF">ACH5RR_000618</name>
</gene>
<dbReference type="AlphaFoldDB" id="A0ABD3B290"/>
<dbReference type="Gene3D" id="3.20.20.80">
    <property type="entry name" value="Glycosidases"/>
    <property type="match status" value="1"/>
</dbReference>
<dbReference type="SUPFAM" id="SSF51445">
    <property type="entry name" value="(Trans)glycosidases"/>
    <property type="match status" value="1"/>
</dbReference>
<sequence length="93" mass="10586">MEQWSNQHKKLVEAGYRVIESSSGFYYLYCRHGDFHRNDSQYNQPPGVNQGDGGAEVALWSEQADPTVMDSGSGLDLWHWQKHCGLETGIQRV</sequence>
<protein>
    <submittedName>
        <fullName evidence="1">Uncharacterized protein</fullName>
    </submittedName>
</protein>
<accession>A0ABD3B290</accession>
<dbReference type="InterPro" id="IPR017853">
    <property type="entry name" value="GH"/>
</dbReference>
<organism evidence="1 2">
    <name type="scientific">Cinchona calisaya</name>
    <dbReference type="NCBI Taxonomy" id="153742"/>
    <lineage>
        <taxon>Eukaryota</taxon>
        <taxon>Viridiplantae</taxon>
        <taxon>Streptophyta</taxon>
        <taxon>Embryophyta</taxon>
        <taxon>Tracheophyta</taxon>
        <taxon>Spermatophyta</taxon>
        <taxon>Magnoliopsida</taxon>
        <taxon>eudicotyledons</taxon>
        <taxon>Gunneridae</taxon>
        <taxon>Pentapetalae</taxon>
        <taxon>asterids</taxon>
        <taxon>lamiids</taxon>
        <taxon>Gentianales</taxon>
        <taxon>Rubiaceae</taxon>
        <taxon>Cinchonoideae</taxon>
        <taxon>Cinchoneae</taxon>
        <taxon>Cinchona</taxon>
    </lineage>
</organism>
<keyword evidence="2" id="KW-1185">Reference proteome</keyword>
<dbReference type="Proteomes" id="UP001630127">
    <property type="component" value="Unassembled WGS sequence"/>
</dbReference>
<evidence type="ECO:0000313" key="2">
    <source>
        <dbReference type="Proteomes" id="UP001630127"/>
    </source>
</evidence>
<dbReference type="EMBL" id="JBJUIK010000001">
    <property type="protein sequence ID" value="KAL3537252.1"/>
    <property type="molecule type" value="Genomic_DNA"/>
</dbReference>
<reference evidence="1 2" key="1">
    <citation type="submission" date="2024-11" db="EMBL/GenBank/DDBJ databases">
        <title>A near-complete genome assembly of Cinchona calisaya.</title>
        <authorList>
            <person name="Lian D.C."/>
            <person name="Zhao X.W."/>
            <person name="Wei L."/>
        </authorList>
    </citation>
    <scope>NUCLEOTIDE SEQUENCE [LARGE SCALE GENOMIC DNA]</scope>
    <source>
        <tissue evidence="1">Nenye</tissue>
    </source>
</reference>
<name>A0ABD3B290_9GENT</name>
<evidence type="ECO:0000313" key="1">
    <source>
        <dbReference type="EMBL" id="KAL3537252.1"/>
    </source>
</evidence>
<comment type="caution">
    <text evidence="1">The sequence shown here is derived from an EMBL/GenBank/DDBJ whole genome shotgun (WGS) entry which is preliminary data.</text>
</comment>